<dbReference type="InterPro" id="IPR050516">
    <property type="entry name" value="Olfactory_GPCR"/>
</dbReference>
<dbReference type="Pfam" id="PF13853">
    <property type="entry name" value="7tm_4"/>
    <property type="match status" value="1"/>
</dbReference>
<feature type="transmembrane region" description="Helical" evidence="11">
    <location>
        <begin position="207"/>
        <end position="231"/>
    </location>
</feature>
<feature type="transmembrane region" description="Helical" evidence="11">
    <location>
        <begin position="35"/>
        <end position="58"/>
    </location>
</feature>
<dbReference type="GeneID" id="115457342"/>
<dbReference type="PRINTS" id="PR00237">
    <property type="entry name" value="GPCRRHODOPSN"/>
</dbReference>
<evidence type="ECO:0000259" key="12">
    <source>
        <dbReference type="PROSITE" id="PS50262"/>
    </source>
</evidence>
<feature type="transmembrane region" description="Helical" evidence="11">
    <location>
        <begin position="108"/>
        <end position="130"/>
    </location>
</feature>
<keyword evidence="2 11" id="KW-1003">Cell membrane</keyword>
<dbReference type="InterPro" id="IPR017452">
    <property type="entry name" value="GPCR_Rhodpsn_7TM"/>
</dbReference>
<evidence type="ECO:0000256" key="2">
    <source>
        <dbReference type="ARBA" id="ARBA00022475"/>
    </source>
</evidence>
<dbReference type="GO" id="GO:0004984">
    <property type="term" value="F:olfactory receptor activity"/>
    <property type="evidence" value="ECO:0007669"/>
    <property type="project" value="InterPro"/>
</dbReference>
<proteinExistence type="inferred from homology"/>
<dbReference type="GO" id="GO:0005886">
    <property type="term" value="C:plasma membrane"/>
    <property type="evidence" value="ECO:0007669"/>
    <property type="project" value="UniProtKB-SubCell"/>
</dbReference>
<keyword evidence="4 11" id="KW-0552">Olfaction</keyword>
<dbReference type="GO" id="GO:0004930">
    <property type="term" value="F:G protein-coupled receptor activity"/>
    <property type="evidence" value="ECO:0007669"/>
    <property type="project" value="UniProtKB-KW"/>
</dbReference>
<evidence type="ECO:0000256" key="10">
    <source>
        <dbReference type="RuleBase" id="RU000688"/>
    </source>
</evidence>
<comment type="subcellular location">
    <subcellularLocation>
        <location evidence="1 11">Cell membrane</location>
        <topology evidence="1 11">Multi-pass membrane protein</topology>
    </subcellularLocation>
</comment>
<sequence length="338" mass="38871">MVNPEQIREHRERKNSTTATEFIILGFSEFPELQIPFFLLFLLVYLIVLLGNLIIITVTCLDPRLHTPMYFFLCNLSFVDISSTSVTLPKLLDIFLRKNQRISVHGCFIQVYFFLFSLCGEFFLLSVMAYDRYVAVCHPLCYVLIMNWSVCVLSVAGLWIAGFLDSLTYTVLLSRFSYCRSNKINHFFCDISALLKLSCTSTSTVEYTIFIVGTFVAVPCISLTFVSYIYIISAILRIRSAEGRRKAFSTCSAHLTVVILFYGTLLCSYMRPTSTQSLEQNKFFAVLYNALIPMFNPIIYSLRNQEVKKALINVFTRKLCYRDQKNMFSATVKLHGKR</sequence>
<dbReference type="PROSITE" id="PS00237">
    <property type="entry name" value="G_PROTEIN_RECEP_F1_1"/>
    <property type="match status" value="1"/>
</dbReference>
<dbReference type="CDD" id="cd13954">
    <property type="entry name" value="7tmA_OR"/>
    <property type="match status" value="1"/>
</dbReference>
<gene>
    <name evidence="14" type="primary">LOC115457342</name>
</gene>
<dbReference type="Gene3D" id="1.20.1070.10">
    <property type="entry name" value="Rhodopsin 7-helix transmembrane proteins"/>
    <property type="match status" value="1"/>
</dbReference>
<evidence type="ECO:0000313" key="13">
    <source>
        <dbReference type="Proteomes" id="UP000515156"/>
    </source>
</evidence>
<organism evidence="13 14">
    <name type="scientific">Microcaecilia unicolor</name>
    <dbReference type="NCBI Taxonomy" id="1415580"/>
    <lineage>
        <taxon>Eukaryota</taxon>
        <taxon>Metazoa</taxon>
        <taxon>Chordata</taxon>
        <taxon>Craniata</taxon>
        <taxon>Vertebrata</taxon>
        <taxon>Euteleostomi</taxon>
        <taxon>Amphibia</taxon>
        <taxon>Gymnophiona</taxon>
        <taxon>Siphonopidae</taxon>
        <taxon>Microcaecilia</taxon>
    </lineage>
</organism>
<dbReference type="RefSeq" id="XP_030042618.1">
    <property type="nucleotide sequence ID" value="XM_030186758.1"/>
</dbReference>
<dbReference type="KEGG" id="muo:115457342"/>
<evidence type="ECO:0000256" key="8">
    <source>
        <dbReference type="ARBA" id="ARBA00023170"/>
    </source>
</evidence>
<keyword evidence="3 10" id="KW-0812">Transmembrane</keyword>
<keyword evidence="5 11" id="KW-1133">Transmembrane helix</keyword>
<comment type="similarity">
    <text evidence="10">Belongs to the G-protein coupled receptor 1 family.</text>
</comment>
<accession>A0A6P7WQG3</accession>
<evidence type="ECO:0000256" key="6">
    <source>
        <dbReference type="ARBA" id="ARBA00023040"/>
    </source>
</evidence>
<evidence type="ECO:0000256" key="9">
    <source>
        <dbReference type="ARBA" id="ARBA00023224"/>
    </source>
</evidence>
<dbReference type="AlphaFoldDB" id="A0A6P7WQG3"/>
<dbReference type="InParanoid" id="A0A6P7WQG3"/>
<dbReference type="InterPro" id="IPR000276">
    <property type="entry name" value="GPCR_Rhodpsn"/>
</dbReference>
<dbReference type="OrthoDB" id="9912249at2759"/>
<feature type="transmembrane region" description="Helical" evidence="11">
    <location>
        <begin position="142"/>
        <end position="164"/>
    </location>
</feature>
<keyword evidence="7 11" id="KW-0472">Membrane</keyword>
<evidence type="ECO:0000256" key="7">
    <source>
        <dbReference type="ARBA" id="ARBA00023136"/>
    </source>
</evidence>
<evidence type="ECO:0000256" key="5">
    <source>
        <dbReference type="ARBA" id="ARBA00022989"/>
    </source>
</evidence>
<dbReference type="PRINTS" id="PR00245">
    <property type="entry name" value="OLFACTORYR"/>
</dbReference>
<evidence type="ECO:0000256" key="4">
    <source>
        <dbReference type="ARBA" id="ARBA00022725"/>
    </source>
</evidence>
<keyword evidence="8 10" id="KW-0675">Receptor</keyword>
<dbReference type="InterPro" id="IPR000725">
    <property type="entry name" value="Olfact_rcpt"/>
</dbReference>
<dbReference type="SUPFAM" id="SSF81321">
    <property type="entry name" value="Family A G protein-coupled receptor-like"/>
    <property type="match status" value="1"/>
</dbReference>
<feature type="transmembrane region" description="Helical" evidence="11">
    <location>
        <begin position="283"/>
        <end position="302"/>
    </location>
</feature>
<evidence type="ECO:0000313" key="14">
    <source>
        <dbReference type="RefSeq" id="XP_030042618.1"/>
    </source>
</evidence>
<keyword evidence="6 10" id="KW-0297">G-protein coupled receptor</keyword>
<keyword evidence="13" id="KW-1185">Reference proteome</keyword>
<keyword evidence="11" id="KW-0716">Sensory transduction</keyword>
<feature type="transmembrane region" description="Helical" evidence="11">
    <location>
        <begin position="252"/>
        <end position="271"/>
    </location>
</feature>
<evidence type="ECO:0000256" key="1">
    <source>
        <dbReference type="ARBA" id="ARBA00004651"/>
    </source>
</evidence>
<dbReference type="PANTHER" id="PTHR26452">
    <property type="entry name" value="OLFACTORY RECEPTOR"/>
    <property type="match status" value="1"/>
</dbReference>
<feature type="transmembrane region" description="Helical" evidence="11">
    <location>
        <begin position="70"/>
        <end position="88"/>
    </location>
</feature>
<dbReference type="FunFam" id="1.20.1070.10:FF:000015">
    <property type="entry name" value="Olfactory receptor"/>
    <property type="match status" value="1"/>
</dbReference>
<reference evidence="14" key="1">
    <citation type="submission" date="2025-08" db="UniProtKB">
        <authorList>
            <consortium name="RefSeq"/>
        </authorList>
    </citation>
    <scope>IDENTIFICATION</scope>
</reference>
<evidence type="ECO:0000256" key="11">
    <source>
        <dbReference type="RuleBase" id="RU363047"/>
    </source>
</evidence>
<name>A0A6P7WQG3_9AMPH</name>
<protein>
    <recommendedName>
        <fullName evidence="11">Olfactory receptor</fullName>
    </recommendedName>
</protein>
<evidence type="ECO:0000256" key="3">
    <source>
        <dbReference type="ARBA" id="ARBA00022692"/>
    </source>
</evidence>
<dbReference type="PROSITE" id="PS50262">
    <property type="entry name" value="G_PROTEIN_RECEP_F1_2"/>
    <property type="match status" value="1"/>
</dbReference>
<keyword evidence="9 10" id="KW-0807">Transducer</keyword>
<dbReference type="Proteomes" id="UP000515156">
    <property type="component" value="Chromosome 14"/>
</dbReference>
<feature type="domain" description="G-protein coupled receptors family 1 profile" evidence="12">
    <location>
        <begin position="51"/>
        <end position="300"/>
    </location>
</feature>